<dbReference type="KEGG" id="dba:Dbac_2151"/>
<dbReference type="EMBL" id="CP001629">
    <property type="protein sequence ID" value="ACU90235.1"/>
    <property type="molecule type" value="Genomic_DNA"/>
</dbReference>
<dbReference type="InterPro" id="IPR012675">
    <property type="entry name" value="Beta-grasp_dom_sf"/>
</dbReference>
<evidence type="ECO:0000313" key="2">
    <source>
        <dbReference type="Proteomes" id="UP000002216"/>
    </source>
</evidence>
<proteinExistence type="predicted"/>
<dbReference type="STRING" id="525897.Dbac_2151"/>
<dbReference type="InterPro" id="IPR016155">
    <property type="entry name" value="Mopterin_synth/thiamin_S_b"/>
</dbReference>
<dbReference type="InterPro" id="IPR003749">
    <property type="entry name" value="ThiS/MoaD-like"/>
</dbReference>
<sequence length="75" mass="8182">MRISLTLEAILAKYAPENPEAYEIPGPLTVEELILHLGIPEDLVMFVIVNGQMAPLKTRLQDNASVSLCPYICGG</sequence>
<reference evidence="1 2" key="1">
    <citation type="journal article" date="2009" name="Stand. Genomic Sci.">
        <title>Complete genome sequence of Desulfomicrobium baculatum type strain (X).</title>
        <authorList>
            <person name="Copeland A."/>
            <person name="Spring S."/>
            <person name="Goker M."/>
            <person name="Schneider S."/>
            <person name="Lapidus A."/>
            <person name="Del Rio T.G."/>
            <person name="Tice H."/>
            <person name="Cheng J.F."/>
            <person name="Chen F."/>
            <person name="Nolan M."/>
            <person name="Bruce D."/>
            <person name="Goodwin L."/>
            <person name="Pitluck S."/>
            <person name="Ivanova N."/>
            <person name="Mavrommatis K."/>
            <person name="Ovchinnikova G."/>
            <person name="Pati A."/>
            <person name="Chen A."/>
            <person name="Palaniappan K."/>
            <person name="Land M."/>
            <person name="Hauser L."/>
            <person name="Chang Y.J."/>
            <person name="Jeffries C.C."/>
            <person name="Meincke L."/>
            <person name="Sims D."/>
            <person name="Brettin T."/>
            <person name="Detter J.C."/>
            <person name="Han C."/>
            <person name="Chain P."/>
            <person name="Bristow J."/>
            <person name="Eisen J.A."/>
            <person name="Markowitz V."/>
            <person name="Hugenholtz P."/>
            <person name="Kyrpides N.C."/>
            <person name="Klenk H.P."/>
            <person name="Lucas S."/>
        </authorList>
    </citation>
    <scope>NUCLEOTIDE SEQUENCE [LARGE SCALE GENOMIC DNA]</scope>
    <source>
        <strain evidence="2">DSM 4028 / VKM B-1378 / X</strain>
    </source>
</reference>
<accession>C7LPK6</accession>
<dbReference type="eggNOG" id="COG1977">
    <property type="taxonomic scope" value="Bacteria"/>
</dbReference>
<name>C7LPK6_DESBD</name>
<dbReference type="Pfam" id="PF02597">
    <property type="entry name" value="ThiS"/>
    <property type="match status" value="1"/>
</dbReference>
<dbReference type="Proteomes" id="UP000002216">
    <property type="component" value="Chromosome"/>
</dbReference>
<keyword evidence="2" id="KW-1185">Reference proteome</keyword>
<dbReference type="SUPFAM" id="SSF54285">
    <property type="entry name" value="MoaD/ThiS"/>
    <property type="match status" value="1"/>
</dbReference>
<protein>
    <submittedName>
        <fullName evidence="1">ThiamineS protein</fullName>
    </submittedName>
</protein>
<dbReference type="HOGENOM" id="CLU_114601_5_2_7"/>
<dbReference type="Gene3D" id="3.10.20.30">
    <property type="match status" value="1"/>
</dbReference>
<dbReference type="AlphaFoldDB" id="C7LPK6"/>
<evidence type="ECO:0000313" key="1">
    <source>
        <dbReference type="EMBL" id="ACU90235.1"/>
    </source>
</evidence>
<gene>
    <name evidence="1" type="ordered locus">Dbac_2151</name>
</gene>
<organism evidence="1 2">
    <name type="scientific">Desulfomicrobium baculatum (strain DSM 4028 / VKM B-1378 / X)</name>
    <name type="common">Desulfovibrio baculatus</name>
    <dbReference type="NCBI Taxonomy" id="525897"/>
    <lineage>
        <taxon>Bacteria</taxon>
        <taxon>Pseudomonadati</taxon>
        <taxon>Thermodesulfobacteriota</taxon>
        <taxon>Desulfovibrionia</taxon>
        <taxon>Desulfovibrionales</taxon>
        <taxon>Desulfomicrobiaceae</taxon>
        <taxon>Desulfomicrobium</taxon>
    </lineage>
</organism>